<organism evidence="2 3">
    <name type="scientific">Allosphingosinicella deserti</name>
    <dbReference type="NCBI Taxonomy" id="2116704"/>
    <lineage>
        <taxon>Bacteria</taxon>
        <taxon>Pseudomonadati</taxon>
        <taxon>Pseudomonadota</taxon>
        <taxon>Alphaproteobacteria</taxon>
        <taxon>Sphingomonadales</taxon>
        <taxon>Sphingomonadaceae</taxon>
        <taxon>Allosphingosinicella</taxon>
    </lineage>
</organism>
<feature type="chain" id="PRO_5015164221" description="Tetratricopeptide repeat protein" evidence="1">
    <location>
        <begin position="19"/>
        <end position="127"/>
    </location>
</feature>
<evidence type="ECO:0008006" key="4">
    <source>
        <dbReference type="Google" id="ProtNLM"/>
    </source>
</evidence>
<accession>A0A2P7QZ26</accession>
<protein>
    <recommendedName>
        <fullName evidence="4">Tetratricopeptide repeat protein</fullName>
    </recommendedName>
</protein>
<dbReference type="OrthoDB" id="92543at2"/>
<evidence type="ECO:0000256" key="1">
    <source>
        <dbReference type="SAM" id="SignalP"/>
    </source>
</evidence>
<dbReference type="AlphaFoldDB" id="A0A2P7QZ26"/>
<dbReference type="SUPFAM" id="SSF48452">
    <property type="entry name" value="TPR-like"/>
    <property type="match status" value="1"/>
</dbReference>
<dbReference type="RefSeq" id="WP_106511223.1">
    <property type="nucleotide sequence ID" value="NZ_PXYI01000001.1"/>
</dbReference>
<sequence length="127" mass="13489">MKMPVLAALCCASLAACASNSSQVAQMEQGYAPGALGVGAIARADWEKAETLLTARNSSASRDPARLINLGKVYMETGRADLAVATWERAFASKHHHEVETADGRIVSTQDLAREALARYSPTVASR</sequence>
<name>A0A2P7QZ26_9SPHN</name>
<gene>
    <name evidence="2" type="ORF">C7I55_02130</name>
</gene>
<reference evidence="2 3" key="1">
    <citation type="submission" date="2018-03" db="EMBL/GenBank/DDBJ databases">
        <title>The draft genome of Sphingosinicella sp. GL-C-18.</title>
        <authorList>
            <person name="Liu L."/>
            <person name="Li L."/>
            <person name="Liang L."/>
            <person name="Zhang X."/>
            <person name="Wang T."/>
        </authorList>
    </citation>
    <scope>NUCLEOTIDE SEQUENCE [LARGE SCALE GENOMIC DNA]</scope>
    <source>
        <strain evidence="2 3">GL-C-18</strain>
    </source>
</reference>
<dbReference type="Proteomes" id="UP000241167">
    <property type="component" value="Unassembled WGS sequence"/>
</dbReference>
<evidence type="ECO:0000313" key="2">
    <source>
        <dbReference type="EMBL" id="PSJ43203.1"/>
    </source>
</evidence>
<keyword evidence="1" id="KW-0732">Signal</keyword>
<evidence type="ECO:0000313" key="3">
    <source>
        <dbReference type="Proteomes" id="UP000241167"/>
    </source>
</evidence>
<dbReference type="EMBL" id="PXYI01000001">
    <property type="protein sequence ID" value="PSJ43203.1"/>
    <property type="molecule type" value="Genomic_DNA"/>
</dbReference>
<feature type="signal peptide" evidence="1">
    <location>
        <begin position="1"/>
        <end position="18"/>
    </location>
</feature>
<dbReference type="Gene3D" id="1.25.40.10">
    <property type="entry name" value="Tetratricopeptide repeat domain"/>
    <property type="match status" value="1"/>
</dbReference>
<comment type="caution">
    <text evidence="2">The sequence shown here is derived from an EMBL/GenBank/DDBJ whole genome shotgun (WGS) entry which is preliminary data.</text>
</comment>
<dbReference type="InterPro" id="IPR011990">
    <property type="entry name" value="TPR-like_helical_dom_sf"/>
</dbReference>
<proteinExistence type="predicted"/>
<keyword evidence="3" id="KW-1185">Reference proteome</keyword>
<dbReference type="PROSITE" id="PS51257">
    <property type="entry name" value="PROKAR_LIPOPROTEIN"/>
    <property type="match status" value="1"/>
</dbReference>